<dbReference type="PANTHER" id="PTHR22744:SF14">
    <property type="entry name" value="BTB DOMAIN-CONTAINING PROTEIN-RELATED"/>
    <property type="match status" value="1"/>
</dbReference>
<dbReference type="SUPFAM" id="SSF54695">
    <property type="entry name" value="POZ domain"/>
    <property type="match status" value="1"/>
</dbReference>
<evidence type="ECO:0000256" key="1">
    <source>
        <dbReference type="SAM" id="Coils"/>
    </source>
</evidence>
<reference evidence="3" key="1">
    <citation type="submission" date="2016-11" db="UniProtKB">
        <authorList>
            <consortium name="WormBaseParasite"/>
        </authorList>
    </citation>
    <scope>IDENTIFICATION</scope>
</reference>
<dbReference type="AlphaFoldDB" id="A0A1I7SY73"/>
<dbReference type="Proteomes" id="UP000095282">
    <property type="component" value="Unplaced"/>
</dbReference>
<dbReference type="eggNOG" id="ENOG502TIY6">
    <property type="taxonomic scope" value="Eukaryota"/>
</dbReference>
<protein>
    <submittedName>
        <fullName evidence="3">BTB domain-containing protein</fullName>
    </submittedName>
</protein>
<evidence type="ECO:0000313" key="3">
    <source>
        <dbReference type="WBParaSite" id="Csp11.Scaffold282.g725.t1"/>
    </source>
</evidence>
<name>A0A1I7SY73_9PELO</name>
<organism evidence="2 3">
    <name type="scientific">Caenorhabditis tropicalis</name>
    <dbReference type="NCBI Taxonomy" id="1561998"/>
    <lineage>
        <taxon>Eukaryota</taxon>
        <taxon>Metazoa</taxon>
        <taxon>Ecdysozoa</taxon>
        <taxon>Nematoda</taxon>
        <taxon>Chromadorea</taxon>
        <taxon>Rhabditida</taxon>
        <taxon>Rhabditina</taxon>
        <taxon>Rhabditomorpha</taxon>
        <taxon>Rhabditoidea</taxon>
        <taxon>Rhabditidae</taxon>
        <taxon>Peloderinae</taxon>
        <taxon>Caenorhabditis</taxon>
    </lineage>
</organism>
<dbReference type="InterPro" id="IPR011333">
    <property type="entry name" value="SKP1/BTB/POZ_sf"/>
</dbReference>
<evidence type="ECO:0000313" key="2">
    <source>
        <dbReference type="Proteomes" id="UP000095282"/>
    </source>
</evidence>
<dbReference type="STRING" id="1561998.A0A1I7SY73"/>
<dbReference type="Gene3D" id="3.30.710.10">
    <property type="entry name" value="Potassium Channel Kv1.1, Chain A"/>
    <property type="match status" value="1"/>
</dbReference>
<accession>A0A1I7SY73</accession>
<keyword evidence="2" id="KW-1185">Reference proteome</keyword>
<proteinExistence type="predicted"/>
<dbReference type="WBParaSite" id="Csp11.Scaffold282.g725.t1">
    <property type="protein sequence ID" value="Csp11.Scaffold282.g725.t1"/>
    <property type="gene ID" value="Csp11.Scaffold282.g725"/>
</dbReference>
<feature type="coiled-coil region" evidence="1">
    <location>
        <begin position="109"/>
        <end position="136"/>
    </location>
</feature>
<dbReference type="PANTHER" id="PTHR22744">
    <property type="entry name" value="HELIX LOOP HELIX PROTEIN 21-RELATED"/>
    <property type="match status" value="1"/>
</dbReference>
<keyword evidence="1" id="KW-0175">Coiled coil</keyword>
<sequence length="146" mass="17407">MFYVDNPGKTVFEIFDFSHEAILGMISILQLDEFEVTVQNYYEMLELGQAYKMFQVMDKCEEFLLKTKKVSIETKLKLSEIFELHFLQFRTMERITCIDHLENILDENMDIGEKTYDALIEKLKQLKADEEKDDRQLCTCKKNHSR</sequence>